<evidence type="ECO:0000313" key="1">
    <source>
        <dbReference type="EMBL" id="TWI86294.1"/>
    </source>
</evidence>
<dbReference type="OrthoDB" id="667044at2"/>
<dbReference type="RefSeq" id="WP_145715993.1">
    <property type="nucleotide sequence ID" value="NZ_BAAAFY010000005.1"/>
</dbReference>
<dbReference type="AlphaFoldDB" id="A0A562SZ44"/>
<protein>
    <submittedName>
        <fullName evidence="1">Uncharacterized protein</fullName>
    </submittedName>
</protein>
<name>A0A562SZ44_CHIJA</name>
<reference evidence="1 2" key="1">
    <citation type="journal article" date="2013" name="Stand. Genomic Sci.">
        <title>Genomic Encyclopedia of Type Strains, Phase I: The one thousand microbial genomes (KMG-I) project.</title>
        <authorList>
            <person name="Kyrpides N.C."/>
            <person name="Woyke T."/>
            <person name="Eisen J.A."/>
            <person name="Garrity G."/>
            <person name="Lilburn T.G."/>
            <person name="Beck B.J."/>
            <person name="Whitman W.B."/>
            <person name="Hugenholtz P."/>
            <person name="Klenk H.P."/>
        </authorList>
    </citation>
    <scope>NUCLEOTIDE SEQUENCE [LARGE SCALE GENOMIC DNA]</scope>
    <source>
        <strain evidence="1 2">DSM 13484</strain>
    </source>
</reference>
<organism evidence="1 2">
    <name type="scientific">Chitinophaga japonensis</name>
    <name type="common">Flexibacter japonensis</name>
    <dbReference type="NCBI Taxonomy" id="104662"/>
    <lineage>
        <taxon>Bacteria</taxon>
        <taxon>Pseudomonadati</taxon>
        <taxon>Bacteroidota</taxon>
        <taxon>Chitinophagia</taxon>
        <taxon>Chitinophagales</taxon>
        <taxon>Chitinophagaceae</taxon>
        <taxon>Chitinophaga</taxon>
    </lineage>
</organism>
<dbReference type="Proteomes" id="UP000316778">
    <property type="component" value="Unassembled WGS sequence"/>
</dbReference>
<keyword evidence="2" id="KW-1185">Reference proteome</keyword>
<sequence>MAYPTGQYYMDGADLWLVYGITISAGSDDLLKPPARKDSISHDWEDENGIDIDLSRVYLQSREVTLQCNLLADSEVDFWNKYNSFFAMLIKPDLRRLEVSELSKSFYVYYKEFPSFTRYTRIKKGPNAGKIAAQFQVTLVEAEPQIDSSNVYVIDEMNRFIIT</sequence>
<comment type="caution">
    <text evidence="1">The sequence shown here is derived from an EMBL/GenBank/DDBJ whole genome shotgun (WGS) entry which is preliminary data.</text>
</comment>
<proteinExistence type="predicted"/>
<accession>A0A562SZ44</accession>
<gene>
    <name evidence="1" type="ORF">LX66_3548</name>
</gene>
<dbReference type="EMBL" id="VLLG01000004">
    <property type="protein sequence ID" value="TWI86294.1"/>
    <property type="molecule type" value="Genomic_DNA"/>
</dbReference>
<evidence type="ECO:0000313" key="2">
    <source>
        <dbReference type="Proteomes" id="UP000316778"/>
    </source>
</evidence>